<keyword evidence="3" id="KW-1185">Reference proteome</keyword>
<dbReference type="Proteomes" id="UP000828390">
    <property type="component" value="Unassembled WGS sequence"/>
</dbReference>
<protein>
    <submittedName>
        <fullName evidence="2">Uncharacterized protein</fullName>
    </submittedName>
</protein>
<feature type="compositionally biased region" description="Polar residues" evidence="1">
    <location>
        <begin position="142"/>
        <end position="156"/>
    </location>
</feature>
<comment type="caution">
    <text evidence="2">The sequence shown here is derived from an EMBL/GenBank/DDBJ whole genome shotgun (WGS) entry which is preliminary data.</text>
</comment>
<feature type="compositionally biased region" description="Basic and acidic residues" evidence="1">
    <location>
        <begin position="122"/>
        <end position="141"/>
    </location>
</feature>
<feature type="compositionally biased region" description="Basic residues" evidence="1">
    <location>
        <begin position="157"/>
        <end position="176"/>
    </location>
</feature>
<organism evidence="2 3">
    <name type="scientific">Dreissena polymorpha</name>
    <name type="common">Zebra mussel</name>
    <name type="synonym">Mytilus polymorpha</name>
    <dbReference type="NCBI Taxonomy" id="45954"/>
    <lineage>
        <taxon>Eukaryota</taxon>
        <taxon>Metazoa</taxon>
        <taxon>Spiralia</taxon>
        <taxon>Lophotrochozoa</taxon>
        <taxon>Mollusca</taxon>
        <taxon>Bivalvia</taxon>
        <taxon>Autobranchia</taxon>
        <taxon>Heteroconchia</taxon>
        <taxon>Euheterodonta</taxon>
        <taxon>Imparidentia</taxon>
        <taxon>Neoheterodontei</taxon>
        <taxon>Myida</taxon>
        <taxon>Dreissenoidea</taxon>
        <taxon>Dreissenidae</taxon>
        <taxon>Dreissena</taxon>
    </lineage>
</organism>
<evidence type="ECO:0000256" key="1">
    <source>
        <dbReference type="SAM" id="MobiDB-lite"/>
    </source>
</evidence>
<sequence length="176" mass="19941">MKRSSWERWHIPVLKLQTLADAASAAEALKLKWMNERLEPKLKLPELLKLQSMKNYCRKKEQDAKARAEKAATDEKMRIGLPTSRGLIAVMHRTGPMETVCIDMGPRTPCRTRRAEPAYAAGEHRALGPPRESDQTEESRLSRSGSQWSRPHTNPASRKKPKARLAVRTKLKLVGP</sequence>
<evidence type="ECO:0000313" key="3">
    <source>
        <dbReference type="Proteomes" id="UP000828390"/>
    </source>
</evidence>
<gene>
    <name evidence="2" type="ORF">DPMN_180408</name>
</gene>
<name>A0A9D4EI23_DREPO</name>
<proteinExistence type="predicted"/>
<accession>A0A9D4EI23</accession>
<feature type="region of interest" description="Disordered" evidence="1">
    <location>
        <begin position="118"/>
        <end position="176"/>
    </location>
</feature>
<evidence type="ECO:0000313" key="2">
    <source>
        <dbReference type="EMBL" id="KAH3778931.1"/>
    </source>
</evidence>
<reference evidence="2" key="2">
    <citation type="submission" date="2020-11" db="EMBL/GenBank/DDBJ databases">
        <authorList>
            <person name="McCartney M.A."/>
            <person name="Auch B."/>
            <person name="Kono T."/>
            <person name="Mallez S."/>
            <person name="Becker A."/>
            <person name="Gohl D.M."/>
            <person name="Silverstein K.A.T."/>
            <person name="Koren S."/>
            <person name="Bechman K.B."/>
            <person name="Herman A."/>
            <person name="Abrahante J.E."/>
            <person name="Garbe J."/>
        </authorList>
    </citation>
    <scope>NUCLEOTIDE SEQUENCE</scope>
    <source>
        <strain evidence="2">Duluth1</strain>
        <tissue evidence="2">Whole animal</tissue>
    </source>
</reference>
<dbReference type="AlphaFoldDB" id="A0A9D4EI23"/>
<dbReference type="EMBL" id="JAIWYP010000009">
    <property type="protein sequence ID" value="KAH3778931.1"/>
    <property type="molecule type" value="Genomic_DNA"/>
</dbReference>
<reference evidence="2" key="1">
    <citation type="journal article" date="2019" name="bioRxiv">
        <title>The Genome of the Zebra Mussel, Dreissena polymorpha: A Resource for Invasive Species Research.</title>
        <authorList>
            <person name="McCartney M.A."/>
            <person name="Auch B."/>
            <person name="Kono T."/>
            <person name="Mallez S."/>
            <person name="Zhang Y."/>
            <person name="Obille A."/>
            <person name="Becker A."/>
            <person name="Abrahante J.E."/>
            <person name="Garbe J."/>
            <person name="Badalamenti J.P."/>
            <person name="Herman A."/>
            <person name="Mangelson H."/>
            <person name="Liachko I."/>
            <person name="Sullivan S."/>
            <person name="Sone E.D."/>
            <person name="Koren S."/>
            <person name="Silverstein K.A.T."/>
            <person name="Beckman K.B."/>
            <person name="Gohl D.M."/>
        </authorList>
    </citation>
    <scope>NUCLEOTIDE SEQUENCE</scope>
    <source>
        <strain evidence="2">Duluth1</strain>
        <tissue evidence="2">Whole animal</tissue>
    </source>
</reference>